<protein>
    <submittedName>
        <fullName evidence="1">Uncharacterized protein</fullName>
    </submittedName>
</protein>
<dbReference type="Proteomes" id="UP000242180">
    <property type="component" value="Unassembled WGS sequence"/>
</dbReference>
<accession>A0A1X2H085</accession>
<keyword evidence="2" id="KW-1185">Reference proteome</keyword>
<sequence>MPVSSRAELERSRTAAELLHPTGVRLEQVLFGGWVAAMHAIIAEGGDDPAPYREFFFVSWATGIKTPVDPTHVGSNLRAPFPDIRWETLDPSLVFLDHGVEVVPTAVGGNLVGLVGARVTGNPSDHYTMKTRRGKGGLKQYRRTPFVYSSPWLNSWLWARMQALEKDLLGCSRSKGITK</sequence>
<comment type="caution">
    <text evidence="1">The sequence shown here is derived from an EMBL/GenBank/DDBJ whole genome shotgun (WGS) entry which is preliminary data.</text>
</comment>
<dbReference type="EMBL" id="MCGN01000012">
    <property type="protein sequence ID" value="ORY90488.1"/>
    <property type="molecule type" value="Genomic_DNA"/>
</dbReference>
<gene>
    <name evidence="1" type="ORF">BCR43DRAFT_113758</name>
</gene>
<organism evidence="1 2">
    <name type="scientific">Syncephalastrum racemosum</name>
    <name type="common">Filamentous fungus</name>
    <dbReference type="NCBI Taxonomy" id="13706"/>
    <lineage>
        <taxon>Eukaryota</taxon>
        <taxon>Fungi</taxon>
        <taxon>Fungi incertae sedis</taxon>
        <taxon>Mucoromycota</taxon>
        <taxon>Mucoromycotina</taxon>
        <taxon>Mucoromycetes</taxon>
        <taxon>Mucorales</taxon>
        <taxon>Syncephalastraceae</taxon>
        <taxon>Syncephalastrum</taxon>
    </lineage>
</organism>
<proteinExistence type="predicted"/>
<evidence type="ECO:0000313" key="1">
    <source>
        <dbReference type="EMBL" id="ORY90488.1"/>
    </source>
</evidence>
<dbReference type="InParanoid" id="A0A1X2H085"/>
<name>A0A1X2H085_SYNRA</name>
<evidence type="ECO:0000313" key="2">
    <source>
        <dbReference type="Proteomes" id="UP000242180"/>
    </source>
</evidence>
<dbReference type="AlphaFoldDB" id="A0A1X2H085"/>
<reference evidence="1 2" key="1">
    <citation type="submission" date="2016-07" db="EMBL/GenBank/DDBJ databases">
        <title>Pervasive Adenine N6-methylation of Active Genes in Fungi.</title>
        <authorList>
            <consortium name="DOE Joint Genome Institute"/>
            <person name="Mondo S.J."/>
            <person name="Dannebaum R.O."/>
            <person name="Kuo R.C."/>
            <person name="Labutti K."/>
            <person name="Haridas S."/>
            <person name="Kuo A."/>
            <person name="Salamov A."/>
            <person name="Ahrendt S.R."/>
            <person name="Lipzen A."/>
            <person name="Sullivan W."/>
            <person name="Andreopoulos W.B."/>
            <person name="Clum A."/>
            <person name="Lindquist E."/>
            <person name="Daum C."/>
            <person name="Ramamoorthy G.K."/>
            <person name="Gryganskyi A."/>
            <person name="Culley D."/>
            <person name="Magnuson J.K."/>
            <person name="James T.Y."/>
            <person name="O'Malley M.A."/>
            <person name="Stajich J.E."/>
            <person name="Spatafora J.W."/>
            <person name="Visel A."/>
            <person name="Grigoriev I.V."/>
        </authorList>
    </citation>
    <scope>NUCLEOTIDE SEQUENCE [LARGE SCALE GENOMIC DNA]</scope>
    <source>
        <strain evidence="1 2">NRRL 2496</strain>
    </source>
</reference>